<dbReference type="InterPro" id="IPR013099">
    <property type="entry name" value="K_chnl_dom"/>
</dbReference>
<name>A0A4V1RV00_9HYPH</name>
<dbReference type="InterPro" id="IPR013518">
    <property type="entry name" value="K_chnl_inward-rec_Kir_cyto"/>
</dbReference>
<dbReference type="Gene3D" id="2.60.40.1400">
    <property type="entry name" value="G protein-activated inward rectifier potassium channel 1"/>
    <property type="match status" value="1"/>
</dbReference>
<evidence type="ECO:0000256" key="1">
    <source>
        <dbReference type="ARBA" id="ARBA00004141"/>
    </source>
</evidence>
<sequence>MNGEPARRPPRTAGSGRAGPRRLRRVIIGRQQVLTTGLKPSFWNDVYHVAMTARLPAFVAGLLTAYLAINAAFATLYRLSPNAIANSAGDFENLFYFSAETLTTVGYGEMFPQTRYGHVLVSAEVFTGLFFTATMLGLIFARMSRPRARLLFARALVVGPHEGERTLAIRVANARLNILSSATARLWVLLQQTTREGSRFRRYVELPVLRSENPNFALSWTILHRCDEASPIHGRSTADLVAEEAMFMVVITGVDESSGQTVQAREYYAATDIRWDHRYADILSTRPDGSTVLDYARFHEVEPLAGAGSP</sequence>
<keyword evidence="8" id="KW-0406">Ion transport</keyword>
<evidence type="ECO:0000259" key="12">
    <source>
        <dbReference type="Pfam" id="PF07885"/>
    </source>
</evidence>
<dbReference type="GO" id="GO:0005886">
    <property type="term" value="C:plasma membrane"/>
    <property type="evidence" value="ECO:0007669"/>
    <property type="project" value="TreeGrafter"/>
</dbReference>
<dbReference type="GO" id="GO:1990573">
    <property type="term" value="P:potassium ion import across plasma membrane"/>
    <property type="evidence" value="ECO:0007669"/>
    <property type="project" value="TreeGrafter"/>
</dbReference>
<dbReference type="Pfam" id="PF07885">
    <property type="entry name" value="Ion_trans_2"/>
    <property type="match status" value="1"/>
</dbReference>
<dbReference type="GO" id="GO:0034765">
    <property type="term" value="P:regulation of monoatomic ion transmembrane transport"/>
    <property type="evidence" value="ECO:0007669"/>
    <property type="project" value="TreeGrafter"/>
</dbReference>
<reference evidence="14 15" key="2">
    <citation type="submission" date="2019-02" db="EMBL/GenBank/DDBJ databases">
        <title>'Lichenibacterium ramalinii' gen. nov. sp. nov., 'Lichenibacterium minor' gen. nov. sp. nov.</title>
        <authorList>
            <person name="Pankratov T."/>
        </authorList>
    </citation>
    <scope>NUCLEOTIDE SEQUENCE [LARGE SCALE GENOMIC DNA]</scope>
    <source>
        <strain evidence="14 15">RmlP026</strain>
    </source>
</reference>
<feature type="transmembrane region" description="Helical" evidence="11">
    <location>
        <begin position="119"/>
        <end position="141"/>
    </location>
</feature>
<evidence type="ECO:0000256" key="10">
    <source>
        <dbReference type="ARBA" id="ARBA00023303"/>
    </source>
</evidence>
<accession>A0A4V1RV00</accession>
<feature type="domain" description="Potassium channel" evidence="12">
    <location>
        <begin position="72"/>
        <end position="143"/>
    </location>
</feature>
<dbReference type="GO" id="GO:0034702">
    <property type="term" value="C:monoatomic ion channel complex"/>
    <property type="evidence" value="ECO:0007669"/>
    <property type="project" value="UniProtKB-KW"/>
</dbReference>
<keyword evidence="3" id="KW-0633">Potassium transport</keyword>
<dbReference type="Pfam" id="PF17655">
    <property type="entry name" value="IRK_C"/>
    <property type="match status" value="1"/>
</dbReference>
<evidence type="ECO:0000259" key="13">
    <source>
        <dbReference type="Pfam" id="PF17655"/>
    </source>
</evidence>
<dbReference type="Proteomes" id="UP000290759">
    <property type="component" value="Unassembled WGS sequence"/>
</dbReference>
<dbReference type="PANTHER" id="PTHR11767:SF102">
    <property type="entry name" value="INWARDLY RECTIFYING POTASSIUM CHANNEL 1, ISOFORM F"/>
    <property type="match status" value="1"/>
</dbReference>
<evidence type="ECO:0000256" key="4">
    <source>
        <dbReference type="ARBA" id="ARBA00022692"/>
    </source>
</evidence>
<keyword evidence="5" id="KW-0851">Voltage-gated channel</keyword>
<keyword evidence="9 11" id="KW-0472">Membrane</keyword>
<keyword evidence="6" id="KW-0630">Potassium</keyword>
<organism evidence="14 15">
    <name type="scientific">Lichenibacterium minor</name>
    <dbReference type="NCBI Taxonomy" id="2316528"/>
    <lineage>
        <taxon>Bacteria</taxon>
        <taxon>Pseudomonadati</taxon>
        <taxon>Pseudomonadota</taxon>
        <taxon>Alphaproteobacteria</taxon>
        <taxon>Hyphomicrobiales</taxon>
        <taxon>Lichenihabitantaceae</taxon>
        <taxon>Lichenibacterium</taxon>
    </lineage>
</organism>
<dbReference type="SUPFAM" id="SSF81324">
    <property type="entry name" value="Voltage-gated potassium channels"/>
    <property type="match status" value="1"/>
</dbReference>
<dbReference type="OrthoDB" id="9799090at2"/>
<keyword evidence="7 11" id="KW-1133">Transmembrane helix</keyword>
<proteinExistence type="predicted"/>
<feature type="transmembrane region" description="Helical" evidence="11">
    <location>
        <begin position="57"/>
        <end position="77"/>
    </location>
</feature>
<comment type="caution">
    <text evidence="14">The sequence shown here is derived from an EMBL/GenBank/DDBJ whole genome shotgun (WGS) entry which is preliminary data.</text>
</comment>
<evidence type="ECO:0000256" key="2">
    <source>
        <dbReference type="ARBA" id="ARBA00022448"/>
    </source>
</evidence>
<dbReference type="AlphaFoldDB" id="A0A4V1RV00"/>
<comment type="subcellular location">
    <subcellularLocation>
        <location evidence="1">Membrane</location>
        <topology evidence="1">Multi-pass membrane protein</topology>
    </subcellularLocation>
</comment>
<evidence type="ECO:0000256" key="3">
    <source>
        <dbReference type="ARBA" id="ARBA00022538"/>
    </source>
</evidence>
<dbReference type="PRINTS" id="PR01320">
    <property type="entry name" value="KIRCHANNEL"/>
</dbReference>
<dbReference type="GO" id="GO:0005242">
    <property type="term" value="F:inward rectifier potassium channel activity"/>
    <property type="evidence" value="ECO:0007669"/>
    <property type="project" value="InterPro"/>
</dbReference>
<dbReference type="InterPro" id="IPR041647">
    <property type="entry name" value="IRK_C"/>
</dbReference>
<keyword evidence="10" id="KW-0407">Ion channel</keyword>
<dbReference type="InterPro" id="IPR014756">
    <property type="entry name" value="Ig_E-set"/>
</dbReference>
<dbReference type="RefSeq" id="WP_129224351.1">
    <property type="nucleotide sequence ID" value="NZ_QYBB01000004.1"/>
</dbReference>
<keyword evidence="15" id="KW-1185">Reference proteome</keyword>
<protein>
    <submittedName>
        <fullName evidence="14">Potassium transporter</fullName>
    </submittedName>
</protein>
<feature type="domain" description="Inward rectifier potassium channel C-terminal" evidence="13">
    <location>
        <begin position="151"/>
        <end position="302"/>
    </location>
</feature>
<keyword evidence="4 11" id="KW-0812">Transmembrane</keyword>
<evidence type="ECO:0000256" key="8">
    <source>
        <dbReference type="ARBA" id="ARBA00023065"/>
    </source>
</evidence>
<dbReference type="SUPFAM" id="SSF81296">
    <property type="entry name" value="E set domains"/>
    <property type="match status" value="1"/>
</dbReference>
<keyword evidence="2" id="KW-0813">Transport</keyword>
<reference evidence="14 15" key="1">
    <citation type="submission" date="2018-12" db="EMBL/GenBank/DDBJ databases">
        <authorList>
            <person name="Grouzdev D.S."/>
            <person name="Krutkina M.S."/>
        </authorList>
    </citation>
    <scope>NUCLEOTIDE SEQUENCE [LARGE SCALE GENOMIC DNA]</scope>
    <source>
        <strain evidence="14 15">RmlP026</strain>
    </source>
</reference>
<evidence type="ECO:0000313" key="15">
    <source>
        <dbReference type="Proteomes" id="UP000290759"/>
    </source>
</evidence>
<evidence type="ECO:0000256" key="9">
    <source>
        <dbReference type="ARBA" id="ARBA00023136"/>
    </source>
</evidence>
<evidence type="ECO:0000256" key="7">
    <source>
        <dbReference type="ARBA" id="ARBA00022989"/>
    </source>
</evidence>
<gene>
    <name evidence="14" type="ORF">D3273_05535</name>
</gene>
<dbReference type="InterPro" id="IPR016449">
    <property type="entry name" value="K_chnl_inward-rec_Kir"/>
</dbReference>
<dbReference type="EMBL" id="QYBB01000004">
    <property type="protein sequence ID" value="RYC32924.1"/>
    <property type="molecule type" value="Genomic_DNA"/>
</dbReference>
<dbReference type="Gene3D" id="1.10.287.70">
    <property type="match status" value="1"/>
</dbReference>
<evidence type="ECO:0000256" key="6">
    <source>
        <dbReference type="ARBA" id="ARBA00022958"/>
    </source>
</evidence>
<evidence type="ECO:0000256" key="5">
    <source>
        <dbReference type="ARBA" id="ARBA00022882"/>
    </source>
</evidence>
<evidence type="ECO:0000256" key="11">
    <source>
        <dbReference type="SAM" id="Phobius"/>
    </source>
</evidence>
<dbReference type="PANTHER" id="PTHR11767">
    <property type="entry name" value="INWARD RECTIFIER POTASSIUM CHANNEL"/>
    <property type="match status" value="1"/>
</dbReference>
<evidence type="ECO:0000313" key="14">
    <source>
        <dbReference type="EMBL" id="RYC32924.1"/>
    </source>
</evidence>